<dbReference type="PANTHER" id="PTHR43026">
    <property type="entry name" value="2-HYDROXYACID DEHYDROGENASE HOMOLOG 1-RELATED"/>
    <property type="match status" value="1"/>
</dbReference>
<evidence type="ECO:0000256" key="4">
    <source>
        <dbReference type="RuleBase" id="RU003719"/>
    </source>
</evidence>
<dbReference type="GO" id="GO:0008720">
    <property type="term" value="F:D-lactate dehydrogenase (NAD+) activity"/>
    <property type="evidence" value="ECO:0007669"/>
    <property type="project" value="TreeGrafter"/>
</dbReference>
<dbReference type="InterPro" id="IPR029753">
    <property type="entry name" value="D-isomer_DH_CS"/>
</dbReference>
<dbReference type="GO" id="GO:0051287">
    <property type="term" value="F:NAD binding"/>
    <property type="evidence" value="ECO:0007669"/>
    <property type="project" value="InterPro"/>
</dbReference>
<dbReference type="PROSITE" id="PS00670">
    <property type="entry name" value="D_2_HYDROXYACID_DH_2"/>
    <property type="match status" value="1"/>
</dbReference>
<dbReference type="InterPro" id="IPR006140">
    <property type="entry name" value="D-isomer_DH_NAD-bd"/>
</dbReference>
<dbReference type="Proteomes" id="UP000184497">
    <property type="component" value="Unassembled WGS sequence"/>
</dbReference>
<evidence type="ECO:0000313" key="8">
    <source>
        <dbReference type="Proteomes" id="UP000184497"/>
    </source>
</evidence>
<proteinExistence type="inferred from homology"/>
<dbReference type="STRING" id="564117.SAMN05216369_2786"/>
<dbReference type="SUPFAM" id="SSF51735">
    <property type="entry name" value="NAD(P)-binding Rossmann-fold domains"/>
    <property type="match status" value="1"/>
</dbReference>
<evidence type="ECO:0000256" key="3">
    <source>
        <dbReference type="ARBA" id="ARBA00023027"/>
    </source>
</evidence>
<dbReference type="EMBL" id="FRAQ01000002">
    <property type="protein sequence ID" value="SHK67699.1"/>
    <property type="molecule type" value="Genomic_DNA"/>
</dbReference>
<evidence type="ECO:0000259" key="5">
    <source>
        <dbReference type="Pfam" id="PF00389"/>
    </source>
</evidence>
<dbReference type="PROSITE" id="PS00671">
    <property type="entry name" value="D_2_HYDROXYACID_DH_3"/>
    <property type="match status" value="1"/>
</dbReference>
<sequence>MKVAVFSAKSYDREHFDPTNQANQANHGGHELVYFEPHLTPQTAILCCGFEAVCCFVNDTLNSETIGILADCGVGLIAMRCAGFNNVDLEAAKAAGIRVARVPEYSPHAVAEHAVALILGLNRNLHRAYNRVRENDYALSGLLGFDLYGKTVGMAGSGKIGAVFARIMTGFGCQVIASDPHENPDLEGIVDYVENDQLFARSDIISLHCPLVPATHHLINAATIGQMKPGAMLINTSRGGLIDTPAVINALKSGQLGYLGLDVYEEEADLFFEDNSNMLLQDDVFARLLTFPNVIITGHQAFFTREALNAIAHITLNNISDYAAGRHNGVEWVA</sequence>
<keyword evidence="2 4" id="KW-0560">Oxidoreductase</keyword>
<evidence type="ECO:0000256" key="1">
    <source>
        <dbReference type="ARBA" id="ARBA00005854"/>
    </source>
</evidence>
<dbReference type="InterPro" id="IPR058205">
    <property type="entry name" value="D-LDH-like"/>
</dbReference>
<dbReference type="RefSeq" id="WP_072798563.1">
    <property type="nucleotide sequence ID" value="NZ_FRAQ01000002.1"/>
</dbReference>
<dbReference type="Pfam" id="PF02826">
    <property type="entry name" value="2-Hacid_dh_C"/>
    <property type="match status" value="1"/>
</dbReference>
<evidence type="ECO:0000313" key="7">
    <source>
        <dbReference type="EMBL" id="SHK67699.1"/>
    </source>
</evidence>
<comment type="similarity">
    <text evidence="1 4">Belongs to the D-isomer specific 2-hydroxyacid dehydrogenase family.</text>
</comment>
<dbReference type="PANTHER" id="PTHR43026:SF1">
    <property type="entry name" value="2-HYDROXYACID DEHYDROGENASE HOMOLOG 1-RELATED"/>
    <property type="match status" value="1"/>
</dbReference>
<feature type="domain" description="D-isomer specific 2-hydroxyacid dehydrogenase catalytic" evidence="5">
    <location>
        <begin position="5"/>
        <end position="326"/>
    </location>
</feature>
<protein>
    <submittedName>
        <fullName evidence="7">D-lactate dehydrogenase</fullName>
    </submittedName>
</protein>
<dbReference type="InterPro" id="IPR036291">
    <property type="entry name" value="NAD(P)-bd_dom_sf"/>
</dbReference>
<name>A0A1M6UEV1_9GAMM</name>
<accession>A0A1M6UEV1</accession>
<keyword evidence="8" id="KW-1185">Reference proteome</keyword>
<dbReference type="OrthoDB" id="9805416at2"/>
<evidence type="ECO:0000256" key="2">
    <source>
        <dbReference type="ARBA" id="ARBA00023002"/>
    </source>
</evidence>
<evidence type="ECO:0000259" key="6">
    <source>
        <dbReference type="Pfam" id="PF02826"/>
    </source>
</evidence>
<dbReference type="Gene3D" id="3.40.50.720">
    <property type="entry name" value="NAD(P)-binding Rossmann-like Domain"/>
    <property type="match status" value="2"/>
</dbReference>
<dbReference type="InterPro" id="IPR006139">
    <property type="entry name" value="D-isomer_2_OHA_DH_cat_dom"/>
</dbReference>
<dbReference type="CDD" id="cd12183">
    <property type="entry name" value="LDH_like_2"/>
    <property type="match status" value="1"/>
</dbReference>
<feature type="domain" description="D-isomer specific 2-hydroxyacid dehydrogenase NAD-binding" evidence="6">
    <location>
        <begin position="115"/>
        <end position="301"/>
    </location>
</feature>
<reference evidence="8" key="1">
    <citation type="submission" date="2016-11" db="EMBL/GenBank/DDBJ databases">
        <authorList>
            <person name="Varghese N."/>
            <person name="Submissions S."/>
        </authorList>
    </citation>
    <scope>NUCLEOTIDE SEQUENCE [LARGE SCALE GENOMIC DNA]</scope>
    <source>
        <strain evidence="8">CGMCC 1.10835</strain>
    </source>
</reference>
<dbReference type="Pfam" id="PF00389">
    <property type="entry name" value="2-Hacid_dh"/>
    <property type="match status" value="1"/>
</dbReference>
<dbReference type="SUPFAM" id="SSF52283">
    <property type="entry name" value="Formate/glycerate dehydrogenase catalytic domain-like"/>
    <property type="match status" value="1"/>
</dbReference>
<gene>
    <name evidence="7" type="ORF">SAMN05216369_2786</name>
</gene>
<dbReference type="AlphaFoldDB" id="A0A1M6UEV1"/>
<keyword evidence="3" id="KW-0520">NAD</keyword>
<organism evidence="7 8">
    <name type="scientific">Marinobacter antarcticus</name>
    <dbReference type="NCBI Taxonomy" id="564117"/>
    <lineage>
        <taxon>Bacteria</taxon>
        <taxon>Pseudomonadati</taxon>
        <taxon>Pseudomonadota</taxon>
        <taxon>Gammaproteobacteria</taxon>
        <taxon>Pseudomonadales</taxon>
        <taxon>Marinobacteraceae</taxon>
        <taxon>Marinobacter</taxon>
    </lineage>
</organism>